<protein>
    <submittedName>
        <fullName evidence="1">Uncharacterized protein</fullName>
    </submittedName>
</protein>
<dbReference type="OrthoDB" id="1445755at2"/>
<evidence type="ECO:0000313" key="1">
    <source>
        <dbReference type="EMBL" id="PQJ12851.1"/>
    </source>
</evidence>
<accession>A0A2S7T1W0</accession>
<comment type="caution">
    <text evidence="1">The sequence shown here is derived from an EMBL/GenBank/DDBJ whole genome shotgun (WGS) entry which is preliminary data.</text>
</comment>
<reference evidence="1 2" key="1">
    <citation type="submission" date="2018-01" db="EMBL/GenBank/DDBJ databases">
        <title>A novel member of the phylum Bacteroidetes isolated from glacier ice.</title>
        <authorList>
            <person name="Liu Q."/>
            <person name="Xin Y.-H."/>
        </authorList>
    </citation>
    <scope>NUCLEOTIDE SEQUENCE [LARGE SCALE GENOMIC DNA]</scope>
    <source>
        <strain evidence="1 2">RB1R16</strain>
    </source>
</reference>
<organism evidence="1 2">
    <name type="scientific">Flavipsychrobacter stenotrophus</name>
    <dbReference type="NCBI Taxonomy" id="2077091"/>
    <lineage>
        <taxon>Bacteria</taxon>
        <taxon>Pseudomonadati</taxon>
        <taxon>Bacteroidota</taxon>
        <taxon>Chitinophagia</taxon>
        <taxon>Chitinophagales</taxon>
        <taxon>Chitinophagaceae</taxon>
        <taxon>Flavipsychrobacter</taxon>
    </lineage>
</organism>
<sequence length="117" mass="13756">MANSIYGSMTAAEKSVADYLKELGIFWDYEIPVYVEEGGRPRLWSPDFFLPELGIYIEVAASGNIPSYTFREKIYNECKVSCIFVWPYRDTATWKKKLNKELIELHQYRWSILKKLS</sequence>
<dbReference type="RefSeq" id="WP_105037735.1">
    <property type="nucleotide sequence ID" value="NZ_PPSL01000001.1"/>
</dbReference>
<gene>
    <name evidence="1" type="ORF">CJD36_003660</name>
</gene>
<keyword evidence="2" id="KW-1185">Reference proteome</keyword>
<dbReference type="Proteomes" id="UP000239872">
    <property type="component" value="Unassembled WGS sequence"/>
</dbReference>
<name>A0A2S7T1W0_9BACT</name>
<dbReference type="Gene3D" id="3.40.91.30">
    <property type="match status" value="1"/>
</dbReference>
<proteinExistence type="predicted"/>
<dbReference type="EMBL" id="PPSL01000001">
    <property type="protein sequence ID" value="PQJ12851.1"/>
    <property type="molecule type" value="Genomic_DNA"/>
</dbReference>
<evidence type="ECO:0000313" key="2">
    <source>
        <dbReference type="Proteomes" id="UP000239872"/>
    </source>
</evidence>
<dbReference type="AlphaFoldDB" id="A0A2S7T1W0"/>